<dbReference type="ExpressionAtlas" id="A0A3L6E2M3">
    <property type="expression patterns" value="baseline and differential"/>
</dbReference>
<dbReference type="Proteomes" id="UP000251960">
    <property type="component" value="Chromosome 7"/>
</dbReference>
<dbReference type="EMBL" id="NCVQ01000008">
    <property type="protein sequence ID" value="PWZ15035.1"/>
    <property type="molecule type" value="Genomic_DNA"/>
</dbReference>
<accession>A0A3L6E2M3</accession>
<reference evidence="2" key="1">
    <citation type="journal article" date="2018" name="Nat. Genet.">
        <title>Extensive intraspecific gene order and gene structural variations between Mo17 and other maize genomes.</title>
        <authorList>
            <person name="Sun S."/>
            <person name="Zhou Y."/>
            <person name="Chen J."/>
            <person name="Shi J."/>
            <person name="Zhao H."/>
            <person name="Zhao H."/>
            <person name="Song W."/>
            <person name="Zhang M."/>
            <person name="Cui Y."/>
            <person name="Dong X."/>
            <person name="Liu H."/>
            <person name="Ma X."/>
            <person name="Jiao Y."/>
            <person name="Wang B."/>
            <person name="Wei X."/>
            <person name="Stein J.C."/>
            <person name="Glaubitz J.C."/>
            <person name="Lu F."/>
            <person name="Yu G."/>
            <person name="Liang C."/>
            <person name="Fengler K."/>
            <person name="Li B."/>
            <person name="Rafalski A."/>
            <person name="Schnable P.S."/>
            <person name="Ware D.H."/>
            <person name="Buckler E.S."/>
            <person name="Lai J."/>
        </authorList>
    </citation>
    <scope>NUCLEOTIDE SEQUENCE [LARGE SCALE GENOMIC DNA]</scope>
    <source>
        <tissue evidence="2">Seedling</tissue>
    </source>
</reference>
<gene>
    <name evidence="2" type="ORF">Zm00014a_012966</name>
</gene>
<feature type="region of interest" description="Disordered" evidence="1">
    <location>
        <begin position="156"/>
        <end position="184"/>
    </location>
</feature>
<evidence type="ECO:0000256" key="1">
    <source>
        <dbReference type="SAM" id="MobiDB-lite"/>
    </source>
</evidence>
<proteinExistence type="predicted"/>
<organism evidence="2">
    <name type="scientific">Zea mays</name>
    <name type="common">Maize</name>
    <dbReference type="NCBI Taxonomy" id="4577"/>
    <lineage>
        <taxon>Eukaryota</taxon>
        <taxon>Viridiplantae</taxon>
        <taxon>Streptophyta</taxon>
        <taxon>Embryophyta</taxon>
        <taxon>Tracheophyta</taxon>
        <taxon>Spermatophyta</taxon>
        <taxon>Magnoliopsida</taxon>
        <taxon>Liliopsida</taxon>
        <taxon>Poales</taxon>
        <taxon>Poaceae</taxon>
        <taxon>PACMAD clade</taxon>
        <taxon>Panicoideae</taxon>
        <taxon>Andropogonodae</taxon>
        <taxon>Andropogoneae</taxon>
        <taxon>Tripsacinae</taxon>
        <taxon>Zea</taxon>
    </lineage>
</organism>
<evidence type="ECO:0000313" key="2">
    <source>
        <dbReference type="EMBL" id="PWZ15035.1"/>
    </source>
</evidence>
<name>A0A3L6E2M3_MAIZE</name>
<sequence length="184" mass="20138">MVALQDALASYSLSKGGKTEKVNQGNFRLCAKRTNTDEDILSKAQRMAAKRNLEFSESSFISFAPEAIISKCEKIGISLGSTENQVLQSVASIKNIEVDRLTVAPKPPSLHSVNTLLDDEEAEVDVVLSHISNRWEDDSGLSALDRCCELTAAPRKKKSNKAFSKGKVNRPSKKPITPSKISFK</sequence>
<protein>
    <submittedName>
        <fullName evidence="2">Uncharacterized protein</fullName>
    </submittedName>
</protein>
<comment type="caution">
    <text evidence="2">The sequence shown here is derived from an EMBL/GenBank/DDBJ whole genome shotgun (WGS) entry which is preliminary data.</text>
</comment>
<dbReference type="AlphaFoldDB" id="A0A3L6E2M3"/>